<dbReference type="AlphaFoldDB" id="H2XNE0"/>
<proteinExistence type="predicted"/>
<evidence type="ECO:0000313" key="2">
    <source>
        <dbReference type="Proteomes" id="UP000008144"/>
    </source>
</evidence>
<dbReference type="EMBL" id="EAAA01002404">
    <property type="status" value="NOT_ANNOTATED_CDS"/>
    <property type="molecule type" value="Genomic_DNA"/>
</dbReference>
<protein>
    <submittedName>
        <fullName evidence="1">Uncharacterized protein</fullName>
    </submittedName>
</protein>
<accession>H2XNE0</accession>
<dbReference type="Ensembl" id="ENSCINT00000034880.1">
    <property type="protein sequence ID" value="ENSCINP00000031173.1"/>
    <property type="gene ID" value="ENSCING00000024540.1"/>
</dbReference>
<reference evidence="2" key="1">
    <citation type="journal article" date="2002" name="Science">
        <title>The draft genome of Ciona intestinalis: insights into chordate and vertebrate origins.</title>
        <authorList>
            <person name="Dehal P."/>
            <person name="Satou Y."/>
            <person name="Campbell R.K."/>
            <person name="Chapman J."/>
            <person name="Degnan B."/>
            <person name="De Tomaso A."/>
            <person name="Davidson B."/>
            <person name="Di Gregorio A."/>
            <person name="Gelpke M."/>
            <person name="Goodstein D.M."/>
            <person name="Harafuji N."/>
            <person name="Hastings K.E."/>
            <person name="Ho I."/>
            <person name="Hotta K."/>
            <person name="Huang W."/>
            <person name="Kawashima T."/>
            <person name="Lemaire P."/>
            <person name="Martinez D."/>
            <person name="Meinertzhagen I.A."/>
            <person name="Necula S."/>
            <person name="Nonaka M."/>
            <person name="Putnam N."/>
            <person name="Rash S."/>
            <person name="Saiga H."/>
            <person name="Satake M."/>
            <person name="Terry A."/>
            <person name="Yamada L."/>
            <person name="Wang H.G."/>
            <person name="Awazu S."/>
            <person name="Azumi K."/>
            <person name="Boore J."/>
            <person name="Branno M."/>
            <person name="Chin-Bow S."/>
            <person name="DeSantis R."/>
            <person name="Doyle S."/>
            <person name="Francino P."/>
            <person name="Keys D.N."/>
            <person name="Haga S."/>
            <person name="Hayashi H."/>
            <person name="Hino K."/>
            <person name="Imai K.S."/>
            <person name="Inaba K."/>
            <person name="Kano S."/>
            <person name="Kobayashi K."/>
            <person name="Kobayashi M."/>
            <person name="Lee B.I."/>
            <person name="Makabe K.W."/>
            <person name="Manohar C."/>
            <person name="Matassi G."/>
            <person name="Medina M."/>
            <person name="Mochizuki Y."/>
            <person name="Mount S."/>
            <person name="Morishita T."/>
            <person name="Miura S."/>
            <person name="Nakayama A."/>
            <person name="Nishizaka S."/>
            <person name="Nomoto H."/>
            <person name="Ohta F."/>
            <person name="Oishi K."/>
            <person name="Rigoutsos I."/>
            <person name="Sano M."/>
            <person name="Sasaki A."/>
            <person name="Sasakura Y."/>
            <person name="Shoguchi E."/>
            <person name="Shin-i T."/>
            <person name="Spagnuolo A."/>
            <person name="Stainier D."/>
            <person name="Suzuki M.M."/>
            <person name="Tassy O."/>
            <person name="Takatori N."/>
            <person name="Tokuoka M."/>
            <person name="Yagi K."/>
            <person name="Yoshizaki F."/>
            <person name="Wada S."/>
            <person name="Zhang C."/>
            <person name="Hyatt P.D."/>
            <person name="Larimer F."/>
            <person name="Detter C."/>
            <person name="Doggett N."/>
            <person name="Glavina T."/>
            <person name="Hawkins T."/>
            <person name="Richardson P."/>
            <person name="Lucas S."/>
            <person name="Kohara Y."/>
            <person name="Levine M."/>
            <person name="Satoh N."/>
            <person name="Rokhsar D.S."/>
        </authorList>
    </citation>
    <scope>NUCLEOTIDE SEQUENCE [LARGE SCALE GENOMIC DNA]</scope>
</reference>
<reference evidence="1" key="3">
    <citation type="submission" date="2025-08" db="UniProtKB">
        <authorList>
            <consortium name="Ensembl"/>
        </authorList>
    </citation>
    <scope>IDENTIFICATION</scope>
</reference>
<dbReference type="Proteomes" id="UP000008144">
    <property type="component" value="Chromosome 7"/>
</dbReference>
<keyword evidence="2" id="KW-1185">Reference proteome</keyword>
<reference evidence="1" key="4">
    <citation type="submission" date="2025-09" db="UniProtKB">
        <authorList>
            <consortium name="Ensembl"/>
        </authorList>
    </citation>
    <scope>IDENTIFICATION</scope>
</reference>
<dbReference type="InParanoid" id="H2XNE0"/>
<name>H2XNE0_CIOIN</name>
<dbReference type="HOGENOM" id="CLU_3299063_0_0_1"/>
<organism evidence="1 2">
    <name type="scientific">Ciona intestinalis</name>
    <name type="common">Transparent sea squirt</name>
    <name type="synonym">Ascidia intestinalis</name>
    <dbReference type="NCBI Taxonomy" id="7719"/>
    <lineage>
        <taxon>Eukaryota</taxon>
        <taxon>Metazoa</taxon>
        <taxon>Chordata</taxon>
        <taxon>Tunicata</taxon>
        <taxon>Ascidiacea</taxon>
        <taxon>Phlebobranchia</taxon>
        <taxon>Cionidae</taxon>
        <taxon>Ciona</taxon>
    </lineage>
</organism>
<evidence type="ECO:0000313" key="1">
    <source>
        <dbReference type="Ensembl" id="ENSCINP00000031173.1"/>
    </source>
</evidence>
<reference evidence="1" key="2">
    <citation type="journal article" date="2008" name="Genome Biol.">
        <title>Improved genome assembly and evidence-based global gene model set for the chordate Ciona intestinalis: new insight into intron and operon populations.</title>
        <authorList>
            <person name="Satou Y."/>
            <person name="Mineta K."/>
            <person name="Ogasawara M."/>
            <person name="Sasakura Y."/>
            <person name="Shoguchi E."/>
            <person name="Ueno K."/>
            <person name="Yamada L."/>
            <person name="Matsumoto J."/>
            <person name="Wasserscheid J."/>
            <person name="Dewar K."/>
            <person name="Wiley G.B."/>
            <person name="Macmil S.L."/>
            <person name="Roe B.A."/>
            <person name="Zeller R.W."/>
            <person name="Hastings K.E."/>
            <person name="Lemaire P."/>
            <person name="Lindquist E."/>
            <person name="Endo T."/>
            <person name="Hotta K."/>
            <person name="Inaba K."/>
        </authorList>
    </citation>
    <scope>NUCLEOTIDE SEQUENCE [LARGE SCALE GENOMIC DNA]</scope>
    <source>
        <strain evidence="1">wild type</strain>
    </source>
</reference>
<sequence>MHNGMLACFFHGLDCCLLASNFKSRQILERVVRGSMMSST</sequence>